<dbReference type="Pfam" id="PF26408">
    <property type="entry name" value="DUF8106"/>
    <property type="match status" value="1"/>
</dbReference>
<dbReference type="Proteomes" id="UP000196084">
    <property type="component" value="Unassembled WGS sequence"/>
</dbReference>
<feature type="domain" description="DUF8106" evidence="1">
    <location>
        <begin position="13"/>
        <end position="55"/>
    </location>
</feature>
<keyword evidence="3" id="KW-1185">Reference proteome</keyword>
<protein>
    <recommendedName>
        <fullName evidence="1">DUF8106 domain-containing protein</fullName>
    </recommendedName>
</protein>
<comment type="caution">
    <text evidence="2">The sequence shown here is derived from an EMBL/GenBank/DDBJ whole genome shotgun (WGS) entry which is preliminary data.</text>
</comment>
<gene>
    <name evidence="2" type="ORF">B2G88_03700</name>
</gene>
<accession>A0A202ECG8</accession>
<organism evidence="2 3">
    <name type="scientific">Natronolimnobius baerhuensis</name>
    <dbReference type="NCBI Taxonomy" id="253108"/>
    <lineage>
        <taxon>Archaea</taxon>
        <taxon>Methanobacteriati</taxon>
        <taxon>Methanobacteriota</taxon>
        <taxon>Stenosarchaea group</taxon>
        <taxon>Halobacteria</taxon>
        <taxon>Halobacteriales</taxon>
        <taxon>Natrialbaceae</taxon>
        <taxon>Natronolimnobius</taxon>
    </lineage>
</organism>
<dbReference type="InterPro" id="IPR058419">
    <property type="entry name" value="DUF8106"/>
</dbReference>
<proteinExistence type="predicted"/>
<dbReference type="EMBL" id="MWPH01000001">
    <property type="protein sequence ID" value="OVE85925.1"/>
    <property type="molecule type" value="Genomic_DNA"/>
</dbReference>
<evidence type="ECO:0000259" key="1">
    <source>
        <dbReference type="Pfam" id="PF26408"/>
    </source>
</evidence>
<name>A0A202ECG8_9EURY</name>
<evidence type="ECO:0000313" key="3">
    <source>
        <dbReference type="Proteomes" id="UP000196084"/>
    </source>
</evidence>
<dbReference type="AlphaFoldDB" id="A0A202ECG8"/>
<sequence length="74" mass="8555">MTRQTTHEARSRRKTTLFCWECAYSSPVDGEWIRRPHDDTVAYVCPQCETTITTRPRRCEHSSASRARRGSIPG</sequence>
<reference evidence="2 3" key="1">
    <citation type="submission" date="2017-02" db="EMBL/GenBank/DDBJ databases">
        <title>Natronthermophilus aegyptiacus gen. nov.,sp. nov., an aerobic, extremely halophilic alkalithermophilic archaeon isolated from the athalassohaline Wadi An Natrun, Egypt.</title>
        <authorList>
            <person name="Zhao B."/>
        </authorList>
    </citation>
    <scope>NUCLEOTIDE SEQUENCE [LARGE SCALE GENOMIC DNA]</scope>
    <source>
        <strain evidence="2 3">CGMCC 1.3597</strain>
    </source>
</reference>
<evidence type="ECO:0000313" key="2">
    <source>
        <dbReference type="EMBL" id="OVE85925.1"/>
    </source>
</evidence>